<dbReference type="InterPro" id="IPR021215">
    <property type="entry name" value="DUF2752"/>
</dbReference>
<dbReference type="EMBL" id="JBHSAW010000025">
    <property type="protein sequence ID" value="MFC4098017.1"/>
    <property type="molecule type" value="Genomic_DNA"/>
</dbReference>
<name>A0ABV8JYL0_9FLAO</name>
<protein>
    <submittedName>
        <fullName evidence="2">DUF2752 domain-containing protein</fullName>
    </submittedName>
</protein>
<evidence type="ECO:0000313" key="3">
    <source>
        <dbReference type="Proteomes" id="UP001595814"/>
    </source>
</evidence>
<dbReference type="RefSeq" id="WP_225621261.1">
    <property type="nucleotide sequence ID" value="NZ_JACYFJ010000005.1"/>
</dbReference>
<keyword evidence="1" id="KW-0812">Transmembrane</keyword>
<evidence type="ECO:0000313" key="2">
    <source>
        <dbReference type="EMBL" id="MFC4098017.1"/>
    </source>
</evidence>
<organism evidence="2 3">
    <name type="scientific">Euzebyella saccharophila</name>
    <dbReference type="NCBI Taxonomy" id="679664"/>
    <lineage>
        <taxon>Bacteria</taxon>
        <taxon>Pseudomonadati</taxon>
        <taxon>Bacteroidota</taxon>
        <taxon>Flavobacteriia</taxon>
        <taxon>Flavobacteriales</taxon>
        <taxon>Flavobacteriaceae</taxon>
        <taxon>Euzebyella</taxon>
    </lineage>
</organism>
<accession>A0ABV8JYL0</accession>
<reference evidence="3" key="1">
    <citation type="journal article" date="2019" name="Int. J. Syst. Evol. Microbiol.">
        <title>The Global Catalogue of Microorganisms (GCM) 10K type strain sequencing project: providing services to taxonomists for standard genome sequencing and annotation.</title>
        <authorList>
            <consortium name="The Broad Institute Genomics Platform"/>
            <consortium name="The Broad Institute Genome Sequencing Center for Infectious Disease"/>
            <person name="Wu L."/>
            <person name="Ma J."/>
        </authorList>
    </citation>
    <scope>NUCLEOTIDE SEQUENCE [LARGE SCALE GENOMIC DNA]</scope>
    <source>
        <strain evidence="3">CECT 7477</strain>
    </source>
</reference>
<sequence length="101" mass="11349">MKFQLTTFLLGIEDYMLPCLTKQLWGFDCPGCGLQRSLAFLLKGDFSGAFEMYPAIFALIPLFALVILDNFFKINISNKIIVLLSIISVAMVLGSYILKFL</sequence>
<keyword evidence="3" id="KW-1185">Reference proteome</keyword>
<comment type="caution">
    <text evidence="2">The sequence shown here is derived from an EMBL/GenBank/DDBJ whole genome shotgun (WGS) entry which is preliminary data.</text>
</comment>
<feature type="transmembrane region" description="Helical" evidence="1">
    <location>
        <begin position="80"/>
        <end position="98"/>
    </location>
</feature>
<dbReference type="Proteomes" id="UP001595814">
    <property type="component" value="Unassembled WGS sequence"/>
</dbReference>
<gene>
    <name evidence="2" type="ORF">ACFOUT_19185</name>
</gene>
<keyword evidence="1" id="KW-0472">Membrane</keyword>
<evidence type="ECO:0000256" key="1">
    <source>
        <dbReference type="SAM" id="Phobius"/>
    </source>
</evidence>
<proteinExistence type="predicted"/>
<keyword evidence="1" id="KW-1133">Transmembrane helix</keyword>
<dbReference type="Pfam" id="PF10825">
    <property type="entry name" value="DUF2752"/>
    <property type="match status" value="1"/>
</dbReference>
<feature type="transmembrane region" description="Helical" evidence="1">
    <location>
        <begin position="52"/>
        <end position="68"/>
    </location>
</feature>